<organism evidence="1 2">
    <name type="scientific">Fusarium venenatum</name>
    <dbReference type="NCBI Taxonomy" id="56646"/>
    <lineage>
        <taxon>Eukaryota</taxon>
        <taxon>Fungi</taxon>
        <taxon>Dikarya</taxon>
        <taxon>Ascomycota</taxon>
        <taxon>Pezizomycotina</taxon>
        <taxon>Sordariomycetes</taxon>
        <taxon>Hypocreomycetidae</taxon>
        <taxon>Hypocreales</taxon>
        <taxon>Nectriaceae</taxon>
        <taxon>Fusarium</taxon>
    </lineage>
</organism>
<reference evidence="2" key="1">
    <citation type="submission" date="2014-10" db="EMBL/GenBank/DDBJ databases">
        <authorList>
            <person name="King R."/>
        </authorList>
    </citation>
    <scope>NUCLEOTIDE SEQUENCE [LARGE SCALE GENOMIC DNA]</scope>
    <source>
        <strain evidence="2">A3/5</strain>
    </source>
</reference>
<evidence type="ECO:0000313" key="2">
    <source>
        <dbReference type="Proteomes" id="UP000245910"/>
    </source>
</evidence>
<dbReference type="STRING" id="56646.A0A2L2TIJ5"/>
<proteinExistence type="predicted"/>
<dbReference type="Proteomes" id="UP000245910">
    <property type="component" value="Chromosome I"/>
</dbReference>
<evidence type="ECO:0000313" key="1">
    <source>
        <dbReference type="EMBL" id="CEI67843.1"/>
    </source>
</evidence>
<keyword evidence="2" id="KW-1185">Reference proteome</keyword>
<sequence>MDDPLWTWPAWKFGMKQEDLFTKLHDQYNTYTVPIQDTEAFYCDIAEISYEAQTPAEFHHLASHRRQRRLSELKKSLECASFEIIGNPKLIEMPHWEHAVQLFQTNSLDSFVRYFASYLPTDHIWHAPCQDSAGATAHAFPISPLTKRLYKRSKMNEAVDPGRQTLVLSSSMVFGRLPAKDELPASDKALESTCLAALSSFSETAIKHTRPHEHSAYISQGVAALAAGEGTSTMSDFDTFTRTQCRIKNTPNETIQLEKRLSTKVSLKQVGLGRKYSEGQRERCVDSQVSAFPEILASSPPDLSLSVSLRIPVASGGTFKVFNGVTTGLKRKR</sequence>
<dbReference type="AlphaFoldDB" id="A0A2L2TIJ5"/>
<dbReference type="OrthoDB" id="4366798at2759"/>
<protein>
    <submittedName>
        <fullName evidence="1">Uncharacterized protein</fullName>
    </submittedName>
</protein>
<dbReference type="EMBL" id="LN649229">
    <property type="protein sequence ID" value="CEI67843.1"/>
    <property type="molecule type" value="Genomic_DNA"/>
</dbReference>
<accession>A0A2L2TIJ5</accession>
<name>A0A2L2TIJ5_9HYPO</name>